<dbReference type="InterPro" id="IPR037066">
    <property type="entry name" value="Plug_dom_sf"/>
</dbReference>
<feature type="compositionally biased region" description="Polar residues" evidence="9">
    <location>
        <begin position="28"/>
        <end position="42"/>
    </location>
</feature>
<keyword evidence="2" id="KW-0813">Transport</keyword>
<evidence type="ECO:0000256" key="7">
    <source>
        <dbReference type="ARBA" id="ARBA00023237"/>
    </source>
</evidence>
<dbReference type="GO" id="GO:0009279">
    <property type="term" value="C:cell outer membrane"/>
    <property type="evidence" value="ECO:0007669"/>
    <property type="project" value="UniProtKB-SubCell"/>
</dbReference>
<proteinExistence type="inferred from homology"/>
<comment type="subcellular location">
    <subcellularLocation>
        <location evidence="1">Cell outer membrane</location>
        <topology evidence="1">Multi-pass membrane protein</topology>
    </subcellularLocation>
</comment>
<evidence type="ECO:0000256" key="4">
    <source>
        <dbReference type="ARBA" id="ARBA00022692"/>
    </source>
</evidence>
<dbReference type="RefSeq" id="WP_083562719.1">
    <property type="nucleotide sequence ID" value="NZ_AQQV01000003.1"/>
</dbReference>
<dbReference type="Gene3D" id="2.170.130.10">
    <property type="entry name" value="TonB-dependent receptor, plug domain"/>
    <property type="match status" value="1"/>
</dbReference>
<dbReference type="PANTHER" id="PTHR30069:SF40">
    <property type="entry name" value="TONB-DEPENDENT RECEPTOR NMB0964-RELATED"/>
    <property type="match status" value="1"/>
</dbReference>
<keyword evidence="13" id="KW-0675">Receptor</keyword>
<dbReference type="SUPFAM" id="SSF56935">
    <property type="entry name" value="Porins"/>
    <property type="match status" value="1"/>
</dbReference>
<reference evidence="13 14" key="1">
    <citation type="submission" date="2013-04" db="EMBL/GenBank/DDBJ databases">
        <title>Oceanococcus atlanticus 22II-S10r2 Genome Sequencing.</title>
        <authorList>
            <person name="Lai Q."/>
            <person name="Li G."/>
            <person name="Shao Z."/>
        </authorList>
    </citation>
    <scope>NUCLEOTIDE SEQUENCE [LARGE SCALE GENOMIC DNA]</scope>
    <source>
        <strain evidence="13 14">22II-S10r2</strain>
    </source>
</reference>
<evidence type="ECO:0000259" key="12">
    <source>
        <dbReference type="Pfam" id="PF07715"/>
    </source>
</evidence>
<dbReference type="OrthoDB" id="5332150at2"/>
<dbReference type="Proteomes" id="UP000192342">
    <property type="component" value="Unassembled WGS sequence"/>
</dbReference>
<evidence type="ECO:0000256" key="1">
    <source>
        <dbReference type="ARBA" id="ARBA00004571"/>
    </source>
</evidence>
<dbReference type="InterPro" id="IPR039426">
    <property type="entry name" value="TonB-dep_rcpt-like"/>
</dbReference>
<comment type="caution">
    <text evidence="13">The sequence shown here is derived from an EMBL/GenBank/DDBJ whole genome shotgun (WGS) entry which is preliminary data.</text>
</comment>
<dbReference type="Gene3D" id="2.40.170.20">
    <property type="entry name" value="TonB-dependent receptor, beta-barrel domain"/>
    <property type="match status" value="1"/>
</dbReference>
<keyword evidence="10" id="KW-0732">Signal</keyword>
<dbReference type="Pfam" id="PF07715">
    <property type="entry name" value="Plug"/>
    <property type="match status" value="1"/>
</dbReference>
<dbReference type="InterPro" id="IPR012910">
    <property type="entry name" value="Plug_dom"/>
</dbReference>
<keyword evidence="14" id="KW-1185">Reference proteome</keyword>
<feature type="domain" description="TonB-dependent receptor-like beta-barrel" evidence="11">
    <location>
        <begin position="216"/>
        <end position="660"/>
    </location>
</feature>
<keyword evidence="5 8" id="KW-0798">TonB box</keyword>
<evidence type="ECO:0000256" key="6">
    <source>
        <dbReference type="ARBA" id="ARBA00023136"/>
    </source>
</evidence>
<accession>A0A1Y1SCM0</accession>
<dbReference type="Pfam" id="PF00593">
    <property type="entry name" value="TonB_dep_Rec_b-barrel"/>
    <property type="match status" value="1"/>
</dbReference>
<evidence type="ECO:0000259" key="11">
    <source>
        <dbReference type="Pfam" id="PF00593"/>
    </source>
</evidence>
<dbReference type="EMBL" id="AQQV01000003">
    <property type="protein sequence ID" value="ORE86399.1"/>
    <property type="molecule type" value="Genomic_DNA"/>
</dbReference>
<feature type="region of interest" description="Disordered" evidence="9">
    <location>
        <begin position="28"/>
        <end position="47"/>
    </location>
</feature>
<keyword evidence="4" id="KW-0812">Transmembrane</keyword>
<keyword evidence="6 8" id="KW-0472">Membrane</keyword>
<evidence type="ECO:0000256" key="8">
    <source>
        <dbReference type="RuleBase" id="RU003357"/>
    </source>
</evidence>
<organism evidence="13 14">
    <name type="scientific">Oceanococcus atlanticus</name>
    <dbReference type="NCBI Taxonomy" id="1317117"/>
    <lineage>
        <taxon>Bacteria</taxon>
        <taxon>Pseudomonadati</taxon>
        <taxon>Pseudomonadota</taxon>
        <taxon>Gammaproteobacteria</taxon>
        <taxon>Chromatiales</taxon>
        <taxon>Oceanococcaceae</taxon>
        <taxon>Oceanococcus</taxon>
    </lineage>
</organism>
<protein>
    <submittedName>
        <fullName evidence="13">Outer membrane receptor, TonB dependent</fullName>
    </submittedName>
</protein>
<dbReference type="PANTHER" id="PTHR30069">
    <property type="entry name" value="TONB-DEPENDENT OUTER MEMBRANE RECEPTOR"/>
    <property type="match status" value="1"/>
</dbReference>
<sequence>MRHMILTAACCLALPLASAAQTELAPITVTQPPAENQNSDTTDLGKDAANATLGGYLDNMPNVDSASYGEAVGRPVVRGMSGYRIKILHNDNEVSDLSAMSQDHAVAVAPRASERIELLKGPASLLYAARAGGVVRIRDVLDNPFLASGWRGQVAGDLRASPSSHNLDTRLTWSDDTWAWHVGGLTQDAQAYESGRGERIADSDLSTDQIQLAAGWRPGSRSEWLLSTTQLEKDYGIPNDTPEATRINMQREDYSLKFRYDPAPIWLDRINVDAHYSDYLHDETEGGRKDGLFGQQQQQAALQLSWSAALWSGETRLSASNSELRVCHEHGACNDFSRAPRSGAPLGESILQYIESTGLPYSHGHPMPDTQSLLWQLSNVADRPLGADYRISVGLHTQWRELKPDANNIQEQWVYPEQLDAGYYDTRREDAWSVSLGLRREPLNTTPLSWELSLSALQRLPSVDELYWNGFHHATESYIFGTPHLDTERSLNLDADFSWSKPRHRWQLSGFFYRFQDYIFQDQGYTDEGAALSDPFHLSDVWFTRQSDARFIGGSVRYEHHSQAQAEHTWMLWLQADALHAEQSDGRHLPRTAPANMSAGLRYEHSDWLATASLKHVFEARHLAPNESATDAYNWVSLYLEHRLQLGQQALDLWLKADNLFDAYAQNHLSVLKDTAPLPGRQVSAGARWKF</sequence>
<feature type="signal peptide" evidence="10">
    <location>
        <begin position="1"/>
        <end position="19"/>
    </location>
</feature>
<feature type="domain" description="TonB-dependent receptor plug" evidence="12">
    <location>
        <begin position="46"/>
        <end position="134"/>
    </location>
</feature>
<evidence type="ECO:0000256" key="5">
    <source>
        <dbReference type="ARBA" id="ARBA00023077"/>
    </source>
</evidence>
<dbReference type="InterPro" id="IPR000531">
    <property type="entry name" value="Beta-barrel_TonB"/>
</dbReference>
<evidence type="ECO:0000313" key="13">
    <source>
        <dbReference type="EMBL" id="ORE86399.1"/>
    </source>
</evidence>
<evidence type="ECO:0000313" key="14">
    <source>
        <dbReference type="Proteomes" id="UP000192342"/>
    </source>
</evidence>
<evidence type="ECO:0000256" key="9">
    <source>
        <dbReference type="SAM" id="MobiDB-lite"/>
    </source>
</evidence>
<keyword evidence="3" id="KW-1134">Transmembrane beta strand</keyword>
<keyword evidence="7" id="KW-0998">Cell outer membrane</keyword>
<feature type="chain" id="PRO_5013276843" evidence="10">
    <location>
        <begin position="20"/>
        <end position="691"/>
    </location>
</feature>
<name>A0A1Y1SCM0_9GAMM</name>
<dbReference type="GO" id="GO:0044718">
    <property type="term" value="P:siderophore transmembrane transport"/>
    <property type="evidence" value="ECO:0007669"/>
    <property type="project" value="TreeGrafter"/>
</dbReference>
<evidence type="ECO:0000256" key="2">
    <source>
        <dbReference type="ARBA" id="ARBA00022448"/>
    </source>
</evidence>
<evidence type="ECO:0000256" key="10">
    <source>
        <dbReference type="SAM" id="SignalP"/>
    </source>
</evidence>
<dbReference type="STRING" id="1317117.ATO7_13918"/>
<dbReference type="InterPro" id="IPR036942">
    <property type="entry name" value="Beta-barrel_TonB_sf"/>
</dbReference>
<dbReference type="GO" id="GO:0015344">
    <property type="term" value="F:siderophore uptake transmembrane transporter activity"/>
    <property type="evidence" value="ECO:0007669"/>
    <property type="project" value="TreeGrafter"/>
</dbReference>
<gene>
    <name evidence="13" type="ORF">ATO7_13918</name>
</gene>
<evidence type="ECO:0000256" key="3">
    <source>
        <dbReference type="ARBA" id="ARBA00022452"/>
    </source>
</evidence>
<comment type="similarity">
    <text evidence="8">Belongs to the TonB-dependent receptor family.</text>
</comment>
<dbReference type="AlphaFoldDB" id="A0A1Y1SCM0"/>